<keyword evidence="1" id="KW-0547">Nucleotide-binding</keyword>
<dbReference type="GO" id="GO:0009898">
    <property type="term" value="C:cytoplasmic side of plasma membrane"/>
    <property type="evidence" value="ECO:0007669"/>
    <property type="project" value="TreeGrafter"/>
</dbReference>
<evidence type="ECO:0000256" key="1">
    <source>
        <dbReference type="ARBA" id="ARBA00022741"/>
    </source>
</evidence>
<name>A0A1G7PAE5_9PROT</name>
<organism evidence="3 4">
    <name type="scientific">Limimonas halophila</name>
    <dbReference type="NCBI Taxonomy" id="1082479"/>
    <lineage>
        <taxon>Bacteria</taxon>
        <taxon>Pseudomonadati</taxon>
        <taxon>Pseudomonadota</taxon>
        <taxon>Alphaproteobacteria</taxon>
        <taxon>Rhodospirillales</taxon>
        <taxon>Rhodovibrionaceae</taxon>
        <taxon>Limimonas</taxon>
    </lineage>
</organism>
<protein>
    <submittedName>
        <fullName evidence="3">Pilus assembly protein CpaE</fullName>
    </submittedName>
</protein>
<dbReference type="PANTHER" id="PTHR43384">
    <property type="entry name" value="SEPTUM SITE-DETERMINING PROTEIN MIND HOMOLOG, CHLOROPLASTIC-RELATED"/>
    <property type="match status" value="1"/>
</dbReference>
<sequence>MSLAKLKPVPEEPGDAGEAFAAFVADDASAQAANAVARQRGWDTGEVRHGDLSAALRQLGIVPPAAVTVVDLDDATATERTLSAVRDLAAATRLVTLGTHNDVELYRRVVDAGAADYLVKPVDAETLADAVARAEQQVSGTHAQAPAQRGRCIAVTGARGGAGTTTVAASLAWLIAETHARSVGLLDLDLQFGNMALSFDVEPGSGLREAVEDPERVDEIFIDRTAVSLGDHLDLLAAEESLDDVPAPGEHAVARLLATLRERYNVTLVDLPRALVAEQPDGLEQISDLVIVSDLSLVGLRDTNRLLRFLSHQPGVPQLHVVANRAGRGSKGQVAVTEFQRELETGLTRTVSFEPEVAAKAEMAGKPLPAAAAKSRAGRDLHRLMADLTAPAASRRRGLLARLLGG</sequence>
<evidence type="ECO:0000313" key="4">
    <source>
        <dbReference type="Proteomes" id="UP000199415"/>
    </source>
</evidence>
<dbReference type="InterPro" id="IPR017746">
    <property type="entry name" value="Cellulose_synthase_operon_BcsQ"/>
</dbReference>
<evidence type="ECO:0000313" key="3">
    <source>
        <dbReference type="EMBL" id="SDF83285.1"/>
    </source>
</evidence>
<dbReference type="GO" id="GO:0051782">
    <property type="term" value="P:negative regulation of cell division"/>
    <property type="evidence" value="ECO:0007669"/>
    <property type="project" value="TreeGrafter"/>
</dbReference>
<dbReference type="RefSeq" id="WP_090019093.1">
    <property type="nucleotide sequence ID" value="NZ_FNCE01000002.1"/>
</dbReference>
<dbReference type="Gene3D" id="3.40.50.300">
    <property type="entry name" value="P-loop containing nucleotide triphosphate hydrolases"/>
    <property type="match status" value="1"/>
</dbReference>
<dbReference type="Proteomes" id="UP000199415">
    <property type="component" value="Unassembled WGS sequence"/>
</dbReference>
<dbReference type="STRING" id="1082479.SAMN05216241_102495"/>
<accession>A0A1G7PAE5</accession>
<dbReference type="SUPFAM" id="SSF52172">
    <property type="entry name" value="CheY-like"/>
    <property type="match status" value="1"/>
</dbReference>
<dbReference type="InterPro" id="IPR027417">
    <property type="entry name" value="P-loop_NTPase"/>
</dbReference>
<dbReference type="GO" id="GO:0016887">
    <property type="term" value="F:ATP hydrolysis activity"/>
    <property type="evidence" value="ECO:0007669"/>
    <property type="project" value="TreeGrafter"/>
</dbReference>
<dbReference type="GO" id="GO:0005829">
    <property type="term" value="C:cytosol"/>
    <property type="evidence" value="ECO:0007669"/>
    <property type="project" value="TreeGrafter"/>
</dbReference>
<dbReference type="PANTHER" id="PTHR43384:SF6">
    <property type="entry name" value="SEPTUM SITE-DETERMINING PROTEIN MIND HOMOLOG, CHLOROPLASTIC"/>
    <property type="match status" value="1"/>
</dbReference>
<proteinExistence type="predicted"/>
<reference evidence="3 4" key="1">
    <citation type="submission" date="2016-10" db="EMBL/GenBank/DDBJ databases">
        <authorList>
            <person name="de Groot N.N."/>
        </authorList>
    </citation>
    <scope>NUCLEOTIDE SEQUENCE [LARGE SCALE GENOMIC DNA]</scope>
    <source>
        <strain evidence="3 4">DSM 25584</strain>
    </source>
</reference>
<keyword evidence="2" id="KW-0067">ATP-binding</keyword>
<evidence type="ECO:0000256" key="2">
    <source>
        <dbReference type="ARBA" id="ARBA00022840"/>
    </source>
</evidence>
<gene>
    <name evidence="3" type="ORF">SAMN05216241_102495</name>
</gene>
<dbReference type="Gene3D" id="3.40.50.2300">
    <property type="match status" value="1"/>
</dbReference>
<keyword evidence="4" id="KW-1185">Reference proteome</keyword>
<dbReference type="GO" id="GO:0005524">
    <property type="term" value="F:ATP binding"/>
    <property type="evidence" value="ECO:0007669"/>
    <property type="project" value="UniProtKB-KW"/>
</dbReference>
<dbReference type="InterPro" id="IPR050625">
    <property type="entry name" value="ParA/MinD_ATPase"/>
</dbReference>
<dbReference type="InterPro" id="IPR011006">
    <property type="entry name" value="CheY-like_superfamily"/>
</dbReference>
<dbReference type="EMBL" id="FNCE01000002">
    <property type="protein sequence ID" value="SDF83285.1"/>
    <property type="molecule type" value="Genomic_DNA"/>
</dbReference>
<dbReference type="OrthoDB" id="9783172at2"/>
<dbReference type="SUPFAM" id="SSF52540">
    <property type="entry name" value="P-loop containing nucleoside triphosphate hydrolases"/>
    <property type="match status" value="1"/>
</dbReference>
<dbReference type="AlphaFoldDB" id="A0A1G7PAE5"/>
<dbReference type="Pfam" id="PF06564">
    <property type="entry name" value="CBP_BcsQ"/>
    <property type="match status" value="1"/>
</dbReference>